<comment type="pathway">
    <text evidence="3 11">Cofactor biosynthesis; molybdopterin biosynthesis.</text>
</comment>
<evidence type="ECO:0000256" key="8">
    <source>
        <dbReference type="ARBA" id="ARBA00022842"/>
    </source>
</evidence>
<evidence type="ECO:0000256" key="1">
    <source>
        <dbReference type="ARBA" id="ARBA00001946"/>
    </source>
</evidence>
<keyword evidence="7 11" id="KW-0479">Metal-binding</keyword>
<dbReference type="Pfam" id="PF03453">
    <property type="entry name" value="MoeA_N"/>
    <property type="match status" value="1"/>
</dbReference>
<dbReference type="PANTHER" id="PTHR10192">
    <property type="entry name" value="MOLYBDOPTERIN BIOSYNTHESIS PROTEIN"/>
    <property type="match status" value="1"/>
</dbReference>
<keyword evidence="5 11" id="KW-0500">Molybdenum</keyword>
<evidence type="ECO:0000256" key="2">
    <source>
        <dbReference type="ARBA" id="ARBA00002901"/>
    </source>
</evidence>
<dbReference type="EC" id="2.10.1.1" evidence="11"/>
<dbReference type="InterPro" id="IPR036135">
    <property type="entry name" value="MoeA_linker/N_sf"/>
</dbReference>
<comment type="catalytic activity">
    <reaction evidence="10">
        <text>adenylyl-molybdopterin + molybdate = Mo-molybdopterin + AMP + H(+)</text>
        <dbReference type="Rhea" id="RHEA:35047"/>
        <dbReference type="ChEBI" id="CHEBI:15378"/>
        <dbReference type="ChEBI" id="CHEBI:36264"/>
        <dbReference type="ChEBI" id="CHEBI:62727"/>
        <dbReference type="ChEBI" id="CHEBI:71302"/>
        <dbReference type="ChEBI" id="CHEBI:456215"/>
        <dbReference type="EC" id="2.10.1.1"/>
    </reaction>
</comment>
<dbReference type="Proteomes" id="UP000438991">
    <property type="component" value="Unassembled WGS sequence"/>
</dbReference>
<keyword evidence="9 11" id="KW-0501">Molybdenum cofactor biosynthesis</keyword>
<dbReference type="Gene3D" id="3.90.105.10">
    <property type="entry name" value="Molybdopterin biosynthesis moea protein, domain 2"/>
    <property type="match status" value="1"/>
</dbReference>
<keyword evidence="6 11" id="KW-0808">Transferase</keyword>
<evidence type="ECO:0000256" key="5">
    <source>
        <dbReference type="ARBA" id="ARBA00022505"/>
    </source>
</evidence>
<dbReference type="InterPro" id="IPR005110">
    <property type="entry name" value="MoeA_linker/N"/>
</dbReference>
<evidence type="ECO:0000256" key="9">
    <source>
        <dbReference type="ARBA" id="ARBA00023150"/>
    </source>
</evidence>
<sequence length="403" mass="41810">MALLPVADALARVLADAAPLPTEPVPLAEAHGRVLGEDLAARRTQPPADVSAMDGWAVRGDDVAAGPTTLRIVGEVPAGRPFDGTVGPGEAARIFTGGVLPEGADTVVIQEVSTRDGDRVTFSTAGAPGRHVRRRGRDFSEGDVLLRRGRPLTIRDLALAAAMNHASVPAHRRPRVALVATGDELVAPGADPGPGQIVHSNGFMLAALARREGAEVLDLGIVPDRLDETVAAIRRARAAAVDVLVTTGGASVGDYDMVQDALTAEGMALAFWKVAMRPGKPLMSGRLGPVHVLGLPGNPVSSFVGAVLFLVPLLRRLQGRDDVTLPVEPAVAARDLKPNDERADHLRATLAVDPEGRLVATPVGDQDSSLLAPLGLADALLVREPHAAAVPAGGLCRVIRLPA</sequence>
<feature type="domain" description="MoaB/Mog" evidence="12">
    <location>
        <begin position="177"/>
        <end position="316"/>
    </location>
</feature>
<proteinExistence type="inferred from homology"/>
<dbReference type="AlphaFoldDB" id="A0A9X4XLB8"/>
<comment type="cofactor">
    <cofactor evidence="1 11">
        <name>Mg(2+)</name>
        <dbReference type="ChEBI" id="CHEBI:18420"/>
    </cofactor>
</comment>
<dbReference type="Gene3D" id="3.40.980.10">
    <property type="entry name" value="MoaB/Mog-like domain"/>
    <property type="match status" value="1"/>
</dbReference>
<dbReference type="NCBIfam" id="NF045515">
    <property type="entry name" value="Glp_gephyrin"/>
    <property type="match status" value="1"/>
</dbReference>
<dbReference type="InterPro" id="IPR001453">
    <property type="entry name" value="MoaB/Mog_dom"/>
</dbReference>
<gene>
    <name evidence="13" type="ORF">GJ689_08590</name>
</gene>
<dbReference type="Gene3D" id="2.40.340.10">
    <property type="entry name" value="MoeA, C-terminal, domain IV"/>
    <property type="match status" value="1"/>
</dbReference>
<evidence type="ECO:0000256" key="7">
    <source>
        <dbReference type="ARBA" id="ARBA00022723"/>
    </source>
</evidence>
<dbReference type="InterPro" id="IPR036688">
    <property type="entry name" value="MoeA_C_domain_IV_sf"/>
</dbReference>
<dbReference type="InterPro" id="IPR005111">
    <property type="entry name" value="MoeA_C_domain_IV"/>
</dbReference>
<dbReference type="SMART" id="SM00852">
    <property type="entry name" value="MoCF_biosynth"/>
    <property type="match status" value="1"/>
</dbReference>
<comment type="similarity">
    <text evidence="4 11">Belongs to the MoeA family.</text>
</comment>
<dbReference type="InterPro" id="IPR036425">
    <property type="entry name" value="MoaB/Mog-like_dom_sf"/>
</dbReference>
<dbReference type="GO" id="GO:0005829">
    <property type="term" value="C:cytosol"/>
    <property type="evidence" value="ECO:0007669"/>
    <property type="project" value="TreeGrafter"/>
</dbReference>
<dbReference type="Pfam" id="PF03454">
    <property type="entry name" value="MoeA_C"/>
    <property type="match status" value="1"/>
</dbReference>
<dbReference type="SUPFAM" id="SSF53218">
    <property type="entry name" value="Molybdenum cofactor biosynthesis proteins"/>
    <property type="match status" value="1"/>
</dbReference>
<dbReference type="SUPFAM" id="SSF63882">
    <property type="entry name" value="MoeA N-terminal region -like"/>
    <property type="match status" value="1"/>
</dbReference>
<evidence type="ECO:0000256" key="6">
    <source>
        <dbReference type="ARBA" id="ARBA00022679"/>
    </source>
</evidence>
<protein>
    <recommendedName>
        <fullName evidence="11">Molybdopterin molybdenumtransferase</fullName>
        <ecNumber evidence="11">2.10.1.1</ecNumber>
    </recommendedName>
</protein>
<dbReference type="GO" id="GO:0046872">
    <property type="term" value="F:metal ion binding"/>
    <property type="evidence" value="ECO:0007669"/>
    <property type="project" value="UniProtKB-UniRule"/>
</dbReference>
<organism evidence="13 14">
    <name type="scientific">Rhodoplanes serenus</name>
    <dbReference type="NCBI Taxonomy" id="200615"/>
    <lineage>
        <taxon>Bacteria</taxon>
        <taxon>Pseudomonadati</taxon>
        <taxon>Pseudomonadota</taxon>
        <taxon>Alphaproteobacteria</taxon>
        <taxon>Hyphomicrobiales</taxon>
        <taxon>Nitrobacteraceae</taxon>
        <taxon>Rhodoplanes</taxon>
    </lineage>
</organism>
<evidence type="ECO:0000256" key="10">
    <source>
        <dbReference type="ARBA" id="ARBA00047317"/>
    </source>
</evidence>
<keyword evidence="8 11" id="KW-0460">Magnesium</keyword>
<dbReference type="RefSeq" id="WP_155479275.1">
    <property type="nucleotide sequence ID" value="NZ_WNKV01000005.1"/>
</dbReference>
<dbReference type="FunFam" id="3.40.980.10:FF:000004">
    <property type="entry name" value="Molybdopterin molybdenumtransferase"/>
    <property type="match status" value="1"/>
</dbReference>
<dbReference type="CDD" id="cd00887">
    <property type="entry name" value="MoeA"/>
    <property type="match status" value="1"/>
</dbReference>
<dbReference type="SUPFAM" id="SSF63867">
    <property type="entry name" value="MoeA C-terminal domain-like"/>
    <property type="match status" value="1"/>
</dbReference>
<dbReference type="EMBL" id="WNKV01000005">
    <property type="protein sequence ID" value="MTW16266.1"/>
    <property type="molecule type" value="Genomic_DNA"/>
</dbReference>
<evidence type="ECO:0000313" key="13">
    <source>
        <dbReference type="EMBL" id="MTW16266.1"/>
    </source>
</evidence>
<accession>A0A9X4XLB8</accession>
<comment type="caution">
    <text evidence="13">The sequence shown here is derived from an EMBL/GenBank/DDBJ whole genome shotgun (WGS) entry which is preliminary data.</text>
</comment>
<dbReference type="NCBIfam" id="TIGR00177">
    <property type="entry name" value="molyb_syn"/>
    <property type="match status" value="1"/>
</dbReference>
<evidence type="ECO:0000256" key="4">
    <source>
        <dbReference type="ARBA" id="ARBA00010763"/>
    </source>
</evidence>
<dbReference type="InterPro" id="IPR038987">
    <property type="entry name" value="MoeA-like"/>
</dbReference>
<comment type="function">
    <text evidence="2 11">Catalyzes the insertion of molybdate into adenylated molybdopterin with the concomitant release of AMP.</text>
</comment>
<evidence type="ECO:0000259" key="12">
    <source>
        <dbReference type="SMART" id="SM00852"/>
    </source>
</evidence>
<dbReference type="GO" id="GO:0006777">
    <property type="term" value="P:Mo-molybdopterin cofactor biosynthetic process"/>
    <property type="evidence" value="ECO:0007669"/>
    <property type="project" value="UniProtKB-UniRule"/>
</dbReference>
<reference evidence="13 14" key="1">
    <citation type="submission" date="2019-11" db="EMBL/GenBank/DDBJ databases">
        <title>Whole-genome sequence of Rhodoplanes serenus DSM 18633, type strain.</title>
        <authorList>
            <person name="Kyndt J.A."/>
            <person name="Meyer T.E."/>
        </authorList>
    </citation>
    <scope>NUCLEOTIDE SEQUENCE [LARGE SCALE GENOMIC DNA]</scope>
    <source>
        <strain evidence="13 14">DSM 18633</strain>
    </source>
</reference>
<dbReference type="Gene3D" id="2.170.190.11">
    <property type="entry name" value="Molybdopterin biosynthesis moea protein, domain 3"/>
    <property type="match status" value="1"/>
</dbReference>
<evidence type="ECO:0000313" key="14">
    <source>
        <dbReference type="Proteomes" id="UP000438991"/>
    </source>
</evidence>
<dbReference type="GO" id="GO:0061599">
    <property type="term" value="F:molybdopterin molybdotransferase activity"/>
    <property type="evidence" value="ECO:0007669"/>
    <property type="project" value="UniProtKB-UniRule"/>
</dbReference>
<dbReference type="PANTHER" id="PTHR10192:SF5">
    <property type="entry name" value="GEPHYRIN"/>
    <property type="match status" value="1"/>
</dbReference>
<name>A0A9X4XLB8_9BRAD</name>
<evidence type="ECO:0000256" key="3">
    <source>
        <dbReference type="ARBA" id="ARBA00005046"/>
    </source>
</evidence>
<dbReference type="Pfam" id="PF00994">
    <property type="entry name" value="MoCF_biosynth"/>
    <property type="match status" value="1"/>
</dbReference>
<evidence type="ECO:0000256" key="11">
    <source>
        <dbReference type="RuleBase" id="RU365090"/>
    </source>
</evidence>